<dbReference type="PANTHER" id="PTHR45881">
    <property type="entry name" value="CHECKPOINT SUPPRESSOR 1-LIKE, ISOFORM A-RELATED"/>
    <property type="match status" value="1"/>
</dbReference>
<organism evidence="9 10">
    <name type="scientific">Patellaria atrata CBS 101060</name>
    <dbReference type="NCBI Taxonomy" id="1346257"/>
    <lineage>
        <taxon>Eukaryota</taxon>
        <taxon>Fungi</taxon>
        <taxon>Dikarya</taxon>
        <taxon>Ascomycota</taxon>
        <taxon>Pezizomycotina</taxon>
        <taxon>Dothideomycetes</taxon>
        <taxon>Dothideomycetes incertae sedis</taxon>
        <taxon>Patellariales</taxon>
        <taxon>Patellariaceae</taxon>
        <taxon>Patellaria</taxon>
    </lineage>
</organism>
<dbReference type="PRINTS" id="PR00053">
    <property type="entry name" value="FORKHEAD"/>
</dbReference>
<comment type="caution">
    <text evidence="9">The sequence shown here is derived from an EMBL/GenBank/DDBJ whole genome shotgun (WGS) entry which is preliminary data.</text>
</comment>
<evidence type="ECO:0000256" key="2">
    <source>
        <dbReference type="ARBA" id="ARBA00023015"/>
    </source>
</evidence>
<comment type="subcellular location">
    <subcellularLocation>
        <location evidence="1 6">Nucleus</location>
    </subcellularLocation>
</comment>
<evidence type="ECO:0000313" key="9">
    <source>
        <dbReference type="EMBL" id="KAF2840927.1"/>
    </source>
</evidence>
<keyword evidence="10" id="KW-1185">Reference proteome</keyword>
<dbReference type="AlphaFoldDB" id="A0A9P4VTH2"/>
<evidence type="ECO:0000313" key="10">
    <source>
        <dbReference type="Proteomes" id="UP000799429"/>
    </source>
</evidence>
<dbReference type="InterPro" id="IPR001766">
    <property type="entry name" value="Fork_head_dom"/>
</dbReference>
<dbReference type="EMBL" id="MU006092">
    <property type="protein sequence ID" value="KAF2840927.1"/>
    <property type="molecule type" value="Genomic_DNA"/>
</dbReference>
<accession>A0A9P4VTH2</accession>
<dbReference type="Gene3D" id="1.10.10.10">
    <property type="entry name" value="Winged helix-like DNA-binding domain superfamily/Winged helix DNA-binding domain"/>
    <property type="match status" value="1"/>
</dbReference>
<dbReference type="InterPro" id="IPR036388">
    <property type="entry name" value="WH-like_DNA-bd_sf"/>
</dbReference>
<protein>
    <submittedName>
        <fullName evidence="9">Winged helix DNA-binding domain-containing protein</fullName>
    </submittedName>
</protein>
<feature type="compositionally biased region" description="Basic and acidic residues" evidence="7">
    <location>
        <begin position="56"/>
        <end position="66"/>
    </location>
</feature>
<dbReference type="GO" id="GO:0000978">
    <property type="term" value="F:RNA polymerase II cis-regulatory region sequence-specific DNA binding"/>
    <property type="evidence" value="ECO:0007669"/>
    <property type="project" value="TreeGrafter"/>
</dbReference>
<dbReference type="Pfam" id="PF00250">
    <property type="entry name" value="Forkhead"/>
    <property type="match status" value="1"/>
</dbReference>
<feature type="compositionally biased region" description="Low complexity" evidence="7">
    <location>
        <begin position="29"/>
        <end position="40"/>
    </location>
</feature>
<feature type="region of interest" description="Disordered" evidence="7">
    <location>
        <begin position="123"/>
        <end position="145"/>
    </location>
</feature>
<feature type="domain" description="Fork-head" evidence="8">
    <location>
        <begin position="67"/>
        <end position="145"/>
    </location>
</feature>
<evidence type="ECO:0000256" key="1">
    <source>
        <dbReference type="ARBA" id="ARBA00004123"/>
    </source>
</evidence>
<keyword evidence="2" id="KW-0805">Transcription regulation</keyword>
<feature type="region of interest" description="Disordered" evidence="7">
    <location>
        <begin position="29"/>
        <end position="66"/>
    </location>
</feature>
<dbReference type="GO" id="GO:0005634">
    <property type="term" value="C:nucleus"/>
    <property type="evidence" value="ECO:0007669"/>
    <property type="project" value="UniProtKB-SubCell"/>
</dbReference>
<reference evidence="9" key="1">
    <citation type="journal article" date="2020" name="Stud. Mycol.">
        <title>101 Dothideomycetes genomes: a test case for predicting lifestyles and emergence of pathogens.</title>
        <authorList>
            <person name="Haridas S."/>
            <person name="Albert R."/>
            <person name="Binder M."/>
            <person name="Bloem J."/>
            <person name="Labutti K."/>
            <person name="Salamov A."/>
            <person name="Andreopoulos B."/>
            <person name="Baker S."/>
            <person name="Barry K."/>
            <person name="Bills G."/>
            <person name="Bluhm B."/>
            <person name="Cannon C."/>
            <person name="Castanera R."/>
            <person name="Culley D."/>
            <person name="Daum C."/>
            <person name="Ezra D."/>
            <person name="Gonzalez J."/>
            <person name="Henrissat B."/>
            <person name="Kuo A."/>
            <person name="Liang C."/>
            <person name="Lipzen A."/>
            <person name="Lutzoni F."/>
            <person name="Magnuson J."/>
            <person name="Mondo S."/>
            <person name="Nolan M."/>
            <person name="Ohm R."/>
            <person name="Pangilinan J."/>
            <person name="Park H.-J."/>
            <person name="Ramirez L."/>
            <person name="Alfaro M."/>
            <person name="Sun H."/>
            <person name="Tritt A."/>
            <person name="Yoshinaga Y."/>
            <person name="Zwiers L.-H."/>
            <person name="Turgeon B."/>
            <person name="Goodwin S."/>
            <person name="Spatafora J."/>
            <person name="Crous P."/>
            <person name="Grigoriev I."/>
        </authorList>
    </citation>
    <scope>NUCLEOTIDE SEQUENCE</scope>
    <source>
        <strain evidence="9">CBS 101060</strain>
    </source>
</reference>
<dbReference type="OrthoDB" id="5954824at2759"/>
<proteinExistence type="predicted"/>
<dbReference type="GO" id="GO:0000981">
    <property type="term" value="F:DNA-binding transcription factor activity, RNA polymerase II-specific"/>
    <property type="evidence" value="ECO:0007669"/>
    <property type="project" value="TreeGrafter"/>
</dbReference>
<dbReference type="InterPro" id="IPR036390">
    <property type="entry name" value="WH_DNA-bd_sf"/>
</dbReference>
<evidence type="ECO:0000256" key="4">
    <source>
        <dbReference type="ARBA" id="ARBA00023163"/>
    </source>
</evidence>
<keyword evidence="3 6" id="KW-0238">DNA-binding</keyword>
<keyword evidence="4" id="KW-0804">Transcription</keyword>
<dbReference type="InterPro" id="IPR030456">
    <property type="entry name" value="TF_fork_head_CS_2"/>
</dbReference>
<evidence type="ECO:0000256" key="6">
    <source>
        <dbReference type="PROSITE-ProRule" id="PRU00089"/>
    </source>
</evidence>
<dbReference type="SUPFAM" id="SSF46785">
    <property type="entry name" value="Winged helix' DNA-binding domain"/>
    <property type="match status" value="1"/>
</dbReference>
<evidence type="ECO:0000259" key="8">
    <source>
        <dbReference type="PROSITE" id="PS50039"/>
    </source>
</evidence>
<dbReference type="PROSITE" id="PS50039">
    <property type="entry name" value="FORK_HEAD_3"/>
    <property type="match status" value="1"/>
</dbReference>
<sequence>MNQGIGFDDYCYDSSVSSPSEYDLLSNGPSSFFRSSTSTPLASTETEPPRLPVGRDGYHREGTAASEKDEPYAKLIFRALKETPGHTMVLKDIYAWFMENTDKASNKESKGWQNSIRHNLSMNGAFQKVDQPPGEEAKKGFMWRL</sequence>
<evidence type="ECO:0000256" key="7">
    <source>
        <dbReference type="SAM" id="MobiDB-lite"/>
    </source>
</evidence>
<dbReference type="PANTHER" id="PTHR45881:SF5">
    <property type="entry name" value="FORK-HEAD DOMAIN-CONTAINING PROTEIN"/>
    <property type="match status" value="1"/>
</dbReference>
<keyword evidence="5 6" id="KW-0539">Nucleus</keyword>
<feature type="DNA-binding region" description="Fork-head" evidence="6">
    <location>
        <begin position="67"/>
        <end position="145"/>
    </location>
</feature>
<dbReference type="PROSITE" id="PS00658">
    <property type="entry name" value="FORK_HEAD_2"/>
    <property type="match status" value="1"/>
</dbReference>
<dbReference type="SMART" id="SM00339">
    <property type="entry name" value="FH"/>
    <property type="match status" value="1"/>
</dbReference>
<name>A0A9P4VTH2_9PEZI</name>
<gene>
    <name evidence="9" type="ORF">M501DRAFT_930944</name>
</gene>
<feature type="non-terminal residue" evidence="9">
    <location>
        <position position="145"/>
    </location>
</feature>
<evidence type="ECO:0000256" key="3">
    <source>
        <dbReference type="ARBA" id="ARBA00023125"/>
    </source>
</evidence>
<dbReference type="Proteomes" id="UP000799429">
    <property type="component" value="Unassembled WGS sequence"/>
</dbReference>
<evidence type="ECO:0000256" key="5">
    <source>
        <dbReference type="ARBA" id="ARBA00023242"/>
    </source>
</evidence>